<dbReference type="Proteomes" id="UP000012062">
    <property type="component" value="Unassembled WGS sequence"/>
</dbReference>
<feature type="compositionally biased region" description="Basic residues" evidence="1">
    <location>
        <begin position="34"/>
        <end position="43"/>
    </location>
</feature>
<dbReference type="AlphaFoldDB" id="M5EY13"/>
<dbReference type="STRING" id="1297569.MESS2_80014"/>
<evidence type="ECO:0000313" key="2">
    <source>
        <dbReference type="EMBL" id="CCV08883.1"/>
    </source>
</evidence>
<keyword evidence="3" id="KW-1185">Reference proteome</keyword>
<accession>M5EY13</accession>
<evidence type="ECO:0000256" key="1">
    <source>
        <dbReference type="SAM" id="MobiDB-lite"/>
    </source>
</evidence>
<comment type="caution">
    <text evidence="2">The sequence shown here is derived from an EMBL/GenBank/DDBJ whole genome shotgun (WGS) entry which is preliminary data.</text>
</comment>
<name>M5EY13_9HYPH</name>
<sequence length="58" mass="6362">MRFKDMHGPDASTHPEEGRAKAEKAAAADSFRRANVRKPRQKCSRLSSPCVAPVTGRP</sequence>
<evidence type="ECO:0000313" key="3">
    <source>
        <dbReference type="Proteomes" id="UP000012062"/>
    </source>
</evidence>
<gene>
    <name evidence="2" type="ORF">MESS2_80014</name>
</gene>
<protein>
    <submittedName>
        <fullName evidence="2">Uncharacterized protein</fullName>
    </submittedName>
</protein>
<organism evidence="2 3">
    <name type="scientific">Mesorhizobium metallidurans STM 2683</name>
    <dbReference type="NCBI Taxonomy" id="1297569"/>
    <lineage>
        <taxon>Bacteria</taxon>
        <taxon>Pseudomonadati</taxon>
        <taxon>Pseudomonadota</taxon>
        <taxon>Alphaproteobacteria</taxon>
        <taxon>Hyphomicrobiales</taxon>
        <taxon>Phyllobacteriaceae</taxon>
        <taxon>Mesorhizobium</taxon>
    </lineage>
</organism>
<dbReference type="EMBL" id="CAUM01000150">
    <property type="protein sequence ID" value="CCV08883.1"/>
    <property type="molecule type" value="Genomic_DNA"/>
</dbReference>
<feature type="compositionally biased region" description="Basic and acidic residues" evidence="1">
    <location>
        <begin position="1"/>
        <end position="32"/>
    </location>
</feature>
<feature type="region of interest" description="Disordered" evidence="1">
    <location>
        <begin position="1"/>
        <end position="58"/>
    </location>
</feature>
<proteinExistence type="predicted"/>
<reference evidence="2 3" key="1">
    <citation type="submission" date="2013-02" db="EMBL/GenBank/DDBJ databases">
        <authorList>
            <person name="Genoscope - CEA"/>
        </authorList>
    </citation>
    <scope>NUCLEOTIDE SEQUENCE [LARGE SCALE GENOMIC DNA]</scope>
    <source>
        <strain evidence="2 3">STM 2683</strain>
    </source>
</reference>